<reference evidence="1" key="1">
    <citation type="submission" date="2020-09" db="EMBL/GenBank/DDBJ databases">
        <authorList>
            <person name="Kim M.K."/>
        </authorList>
    </citation>
    <scope>NUCLEOTIDE SEQUENCE</scope>
    <source>
        <strain evidence="1">BT702</strain>
    </source>
</reference>
<dbReference type="AlphaFoldDB" id="A0A926XUY4"/>
<dbReference type="RefSeq" id="WP_190885964.1">
    <property type="nucleotide sequence ID" value="NZ_JACWZY010000003.1"/>
</dbReference>
<comment type="caution">
    <text evidence="1">The sequence shown here is derived from an EMBL/GenBank/DDBJ whole genome shotgun (WGS) entry which is preliminary data.</text>
</comment>
<name>A0A926XUY4_9BACT</name>
<proteinExistence type="predicted"/>
<organism evidence="1 2">
    <name type="scientific">Spirosoma profusum</name>
    <dbReference type="NCBI Taxonomy" id="2771354"/>
    <lineage>
        <taxon>Bacteria</taxon>
        <taxon>Pseudomonadati</taxon>
        <taxon>Bacteroidota</taxon>
        <taxon>Cytophagia</taxon>
        <taxon>Cytophagales</taxon>
        <taxon>Cytophagaceae</taxon>
        <taxon>Spirosoma</taxon>
    </lineage>
</organism>
<accession>A0A926XUY4</accession>
<dbReference type="EMBL" id="JACWZY010000003">
    <property type="protein sequence ID" value="MBD2700111.1"/>
    <property type="molecule type" value="Genomic_DNA"/>
</dbReference>
<evidence type="ECO:0000313" key="2">
    <source>
        <dbReference type="Proteomes" id="UP000598820"/>
    </source>
</evidence>
<keyword evidence="2" id="KW-1185">Reference proteome</keyword>
<sequence>MQTLFEETHSTLSELYGGLNMLDTNHKQYLKRLVETVGTNLRKIGESPAETAQAVDTTPTAPPFLERIVLHNIDFWEIYPSQIGIVIGKGIDRPAKNDFELGADTFELTLRKVEITLFCQSQLDSIIGIGLRTGVNREAIEAHAIKLWQKIMLAKTEVYIQATYSDYFDFIGKVKKQIDARFATEVDGVQIFEIVEAA</sequence>
<dbReference type="Proteomes" id="UP000598820">
    <property type="component" value="Unassembled WGS sequence"/>
</dbReference>
<evidence type="ECO:0000313" key="1">
    <source>
        <dbReference type="EMBL" id="MBD2700111.1"/>
    </source>
</evidence>
<protein>
    <submittedName>
        <fullName evidence="1">Uncharacterized protein</fullName>
    </submittedName>
</protein>
<gene>
    <name evidence="1" type="ORF">IC229_05660</name>
</gene>